<comment type="subcellular location">
    <subcellularLocation>
        <location evidence="3">Cell projection</location>
        <location evidence="3">Growth cone</location>
    </subcellularLocation>
    <subcellularLocation>
        <location evidence="2">Cytoplasm</location>
        <location evidence="2">Perinuclear region</location>
    </subcellularLocation>
</comment>
<evidence type="ECO:0000256" key="6">
    <source>
        <dbReference type="ARBA" id="ARBA00022448"/>
    </source>
</evidence>
<dbReference type="Pfam" id="PF16528">
    <property type="entry name" value="Exo84_C"/>
    <property type="match status" value="1"/>
</dbReference>
<keyword evidence="8" id="KW-0653">Protein transport</keyword>
<organism evidence="13">
    <name type="scientific">Enterobius vermicularis</name>
    <name type="common">Human pinworm</name>
    <dbReference type="NCBI Taxonomy" id="51028"/>
    <lineage>
        <taxon>Eukaryota</taxon>
        <taxon>Metazoa</taxon>
        <taxon>Ecdysozoa</taxon>
        <taxon>Nematoda</taxon>
        <taxon>Chromadorea</taxon>
        <taxon>Rhabditida</taxon>
        <taxon>Spirurina</taxon>
        <taxon>Oxyuridomorpha</taxon>
        <taxon>Oxyuroidea</taxon>
        <taxon>Oxyuridae</taxon>
        <taxon>Enterobius</taxon>
    </lineage>
</organism>
<dbReference type="AlphaFoldDB" id="A0A0N4V3S6"/>
<keyword evidence="12" id="KW-1185">Reference proteome</keyword>
<evidence type="ECO:0000256" key="3">
    <source>
        <dbReference type="ARBA" id="ARBA00004624"/>
    </source>
</evidence>
<feature type="region of interest" description="Disordered" evidence="9">
    <location>
        <begin position="269"/>
        <end position="299"/>
    </location>
</feature>
<dbReference type="STRING" id="51028.A0A0N4V3S6"/>
<dbReference type="Gene3D" id="1.20.58.1210">
    <property type="entry name" value="Exo84p, N-terminal helical domain"/>
    <property type="match status" value="1"/>
</dbReference>
<evidence type="ECO:0000256" key="8">
    <source>
        <dbReference type="ARBA" id="ARBA00022927"/>
    </source>
</evidence>
<dbReference type="EMBL" id="UXUI01007855">
    <property type="protein sequence ID" value="VDD89679.1"/>
    <property type="molecule type" value="Genomic_DNA"/>
</dbReference>
<reference evidence="13" key="1">
    <citation type="submission" date="2017-02" db="UniProtKB">
        <authorList>
            <consortium name="WormBaseParasite"/>
        </authorList>
    </citation>
    <scope>IDENTIFICATION</scope>
</reference>
<dbReference type="SUPFAM" id="SSF50729">
    <property type="entry name" value="PH domain-like"/>
    <property type="match status" value="1"/>
</dbReference>
<protein>
    <recommendedName>
        <fullName evidence="5">Exocyst complex component 8</fullName>
    </recommendedName>
</protein>
<dbReference type="OrthoDB" id="642193at2759"/>
<feature type="domain" description="PH" evidence="10">
    <location>
        <begin position="153"/>
        <end position="256"/>
    </location>
</feature>
<dbReference type="GO" id="GO:0015031">
    <property type="term" value="P:protein transport"/>
    <property type="evidence" value="ECO:0007669"/>
    <property type="project" value="UniProtKB-KW"/>
</dbReference>
<evidence type="ECO:0000256" key="7">
    <source>
        <dbReference type="ARBA" id="ARBA00022483"/>
    </source>
</evidence>
<evidence type="ECO:0000256" key="1">
    <source>
        <dbReference type="ARBA" id="ARBA00002660"/>
    </source>
</evidence>
<dbReference type="InterPro" id="IPR011993">
    <property type="entry name" value="PH-like_dom_sf"/>
</dbReference>
<evidence type="ECO:0000259" key="10">
    <source>
        <dbReference type="SMART" id="SM00233"/>
    </source>
</evidence>
<dbReference type="Pfam" id="PF08700">
    <property type="entry name" value="VPS51_Exo84_N"/>
    <property type="match status" value="1"/>
</dbReference>
<dbReference type="GO" id="GO:0030426">
    <property type="term" value="C:growth cone"/>
    <property type="evidence" value="ECO:0007669"/>
    <property type="project" value="UniProtKB-SubCell"/>
</dbReference>
<evidence type="ECO:0000313" key="11">
    <source>
        <dbReference type="EMBL" id="VDD89679.1"/>
    </source>
</evidence>
<accession>A0A0N4V3S6</accession>
<keyword evidence="7" id="KW-0268">Exocytosis</keyword>
<dbReference type="InterPro" id="IPR016159">
    <property type="entry name" value="Cullin_repeat-like_dom_sf"/>
</dbReference>
<dbReference type="InterPro" id="IPR032403">
    <property type="entry name" value="Exo84_C"/>
</dbReference>
<dbReference type="GO" id="GO:0006887">
    <property type="term" value="P:exocytosis"/>
    <property type="evidence" value="ECO:0007669"/>
    <property type="project" value="UniProtKB-KW"/>
</dbReference>
<evidence type="ECO:0000256" key="2">
    <source>
        <dbReference type="ARBA" id="ARBA00004556"/>
    </source>
</evidence>
<dbReference type="SUPFAM" id="SSF74788">
    <property type="entry name" value="Cullin repeat-like"/>
    <property type="match status" value="1"/>
</dbReference>
<dbReference type="PANTHER" id="PTHR21426:SF12">
    <property type="entry name" value="EXOCYST COMPLEX COMPONENT 8"/>
    <property type="match status" value="1"/>
</dbReference>
<dbReference type="PANTHER" id="PTHR21426">
    <property type="entry name" value="EXOCYST COMPLEX COMPONENT 8"/>
    <property type="match status" value="1"/>
</dbReference>
<keyword evidence="6" id="KW-0813">Transport</keyword>
<dbReference type="Gene3D" id="1.20.58.1220">
    <property type="entry name" value="Exo84p, C-terminal helical domain"/>
    <property type="match status" value="1"/>
</dbReference>
<evidence type="ECO:0000313" key="13">
    <source>
        <dbReference type="WBParaSite" id="EVEC_0000472201-mRNA-1"/>
    </source>
</evidence>
<dbReference type="InterPro" id="IPR042560">
    <property type="entry name" value="Exo84_C_2"/>
</dbReference>
<comment type="function">
    <text evidence="1">Component of the exocyst complex involved in the docking of exocytic vesicles with fusion sites on the plasma membrane.</text>
</comment>
<sequence length="684" mass="77359">MTNISPSVGNQIEARLSADDFDAVSYVRECLQEVKSGDEVKHLRALRSKLNALNNASSDSIRKNVFQNYQQFIETSKEISHLEKEIFELSSLLTDQRLLIENFMQMIGEDRFSTCTSSSLHPTSTSTNSLNVLMQKMDGIAGVLNNLSESTRLILYGEVTQLDNDSRRPLHQVLLVLFTDRLLIGHPSTGKFRFQLESSHSLNAVAAVNVKDRDGGEKSDNTFKLLIFPEQRVYCCDSIRLKRDWIDNIGDAKRKMLHDNLSALHASIRGKLRDNEQPESTVERSTLGTESVQEGKTPDESAWLAELPAELDDCMAHRDLEQAVELIMEWKSCSTRDPVVDAQLSHREAHIVQILSDEICRPGALHGGPRAVRKAINLMTSLGRAAQAVDLYLKRRSTALRQSTRELSVSEEPLSYVRQLSQQFLSAMSDVATEFSSQPEDFALILQWCSDELNLMLSLIRRHVIEVAPTMAVLAHTWRILMLHCESLCLIGADLTFEVHRLLAPSLKAALKSNFDNIIESIRLRISEERWRPYNMENESNVNRFLEEMADMGLCIDWAVSSTHRSSINITQNACHFSRVAHSLCRDLSVLRSCHLREITDSYVEKLWDEYLKHLADSPQSSVQQYTLTFIISQLLPLCDVVYDGGSPGLLATLLESKYPKLLRYKEEEGDTGNEFADEEVAQV</sequence>
<dbReference type="InterPro" id="IPR033961">
    <property type="entry name" value="Exo84"/>
</dbReference>
<name>A0A0N4V3S6_ENTVE</name>
<reference evidence="11 12" key="2">
    <citation type="submission" date="2018-10" db="EMBL/GenBank/DDBJ databases">
        <authorList>
            <consortium name="Pathogen Informatics"/>
        </authorList>
    </citation>
    <scope>NUCLEOTIDE SEQUENCE [LARGE SCALE GENOMIC DNA]</scope>
</reference>
<dbReference type="GO" id="GO:0000145">
    <property type="term" value="C:exocyst"/>
    <property type="evidence" value="ECO:0007669"/>
    <property type="project" value="InterPro"/>
</dbReference>
<evidence type="ECO:0000256" key="5">
    <source>
        <dbReference type="ARBA" id="ARBA00017509"/>
    </source>
</evidence>
<proteinExistence type="inferred from homology"/>
<evidence type="ECO:0000313" key="12">
    <source>
        <dbReference type="Proteomes" id="UP000274131"/>
    </source>
</evidence>
<dbReference type="Gene3D" id="2.30.29.30">
    <property type="entry name" value="Pleckstrin-homology domain (PH domain)/Phosphotyrosine-binding domain (PTB)"/>
    <property type="match status" value="1"/>
</dbReference>
<dbReference type="WBParaSite" id="EVEC_0000472201-mRNA-1">
    <property type="protein sequence ID" value="EVEC_0000472201-mRNA-1"/>
    <property type="gene ID" value="EVEC_0000472201"/>
</dbReference>
<dbReference type="GO" id="GO:0006893">
    <property type="term" value="P:Golgi to plasma membrane transport"/>
    <property type="evidence" value="ECO:0007669"/>
    <property type="project" value="TreeGrafter"/>
</dbReference>
<dbReference type="Proteomes" id="UP000274131">
    <property type="component" value="Unassembled WGS sequence"/>
</dbReference>
<dbReference type="GO" id="GO:0048471">
    <property type="term" value="C:perinuclear region of cytoplasm"/>
    <property type="evidence" value="ECO:0007669"/>
    <property type="project" value="UniProtKB-SubCell"/>
</dbReference>
<feature type="compositionally biased region" description="Polar residues" evidence="9">
    <location>
        <begin position="278"/>
        <end position="294"/>
    </location>
</feature>
<evidence type="ECO:0000256" key="4">
    <source>
        <dbReference type="ARBA" id="ARBA00007210"/>
    </source>
</evidence>
<gene>
    <name evidence="11" type="ORF">EVEC_LOCUS4430</name>
</gene>
<dbReference type="InterPro" id="IPR001849">
    <property type="entry name" value="PH_domain"/>
</dbReference>
<evidence type="ECO:0000256" key="9">
    <source>
        <dbReference type="SAM" id="MobiDB-lite"/>
    </source>
</evidence>
<dbReference type="SMART" id="SM00233">
    <property type="entry name" value="PH"/>
    <property type="match status" value="1"/>
</dbReference>
<dbReference type="InterPro" id="IPR042561">
    <property type="entry name" value="Exo84_C_1"/>
</dbReference>
<comment type="similarity">
    <text evidence="4">Belongs to the EXO84 family.</text>
</comment>